<sequence length="117" mass="13291">MKTDIRDKAQAWMEDSEQVARNIWLAGLGVYSKSLEEAQQLEGRSNDLFESLVEQGREVEAQTRETIEQQVGSANRNVEKRVQDLFSRLSGVKPERLDELNDKVDKLTKAVEALNKG</sequence>
<dbReference type="InterPro" id="IPR008769">
    <property type="entry name" value="PhaF_PhaI"/>
</dbReference>
<dbReference type="STRING" id="299255.SAMN02745129_0550"/>
<accession>A0A1M5ZTL2</accession>
<dbReference type="Proteomes" id="UP000184268">
    <property type="component" value="Unassembled WGS sequence"/>
</dbReference>
<evidence type="ECO:0000313" key="1">
    <source>
        <dbReference type="EMBL" id="SHI27508.1"/>
    </source>
</evidence>
<dbReference type="Pfam" id="PF05597">
    <property type="entry name" value="Phasin"/>
    <property type="match status" value="1"/>
</dbReference>
<dbReference type="EMBL" id="FQXG01000016">
    <property type="protein sequence ID" value="SHI27508.1"/>
    <property type="molecule type" value="Genomic_DNA"/>
</dbReference>
<dbReference type="PANTHER" id="PTHR38664">
    <property type="entry name" value="SLR0058 PROTEIN"/>
    <property type="match status" value="1"/>
</dbReference>
<keyword evidence="2" id="KW-1185">Reference proteome</keyword>
<organism evidence="1 2">
    <name type="scientific">Ferrimonas marina</name>
    <dbReference type="NCBI Taxonomy" id="299255"/>
    <lineage>
        <taxon>Bacteria</taxon>
        <taxon>Pseudomonadati</taxon>
        <taxon>Pseudomonadota</taxon>
        <taxon>Gammaproteobacteria</taxon>
        <taxon>Alteromonadales</taxon>
        <taxon>Ferrimonadaceae</taxon>
        <taxon>Ferrimonas</taxon>
    </lineage>
</organism>
<dbReference type="AlphaFoldDB" id="A0A1M5ZTL2"/>
<proteinExistence type="predicted"/>
<dbReference type="OrthoDB" id="5801582at2"/>
<evidence type="ECO:0000313" key="2">
    <source>
        <dbReference type="Proteomes" id="UP000184268"/>
    </source>
</evidence>
<gene>
    <name evidence="1" type="ORF">SAMN02745129_0550</name>
</gene>
<protein>
    <submittedName>
        <fullName evidence="1">Poly(Hydroxyalkanoate) granule-associated protein</fullName>
    </submittedName>
</protein>
<reference evidence="1 2" key="1">
    <citation type="submission" date="2016-11" db="EMBL/GenBank/DDBJ databases">
        <authorList>
            <person name="Jaros S."/>
            <person name="Januszkiewicz K."/>
            <person name="Wedrychowicz H."/>
        </authorList>
    </citation>
    <scope>NUCLEOTIDE SEQUENCE [LARGE SCALE GENOMIC DNA]</scope>
    <source>
        <strain evidence="1 2">DSM 16917</strain>
    </source>
</reference>
<name>A0A1M5ZTL2_9GAMM</name>
<dbReference type="NCBIfam" id="NF047773">
    <property type="entry name" value="phas_rel_Lepto"/>
    <property type="match status" value="1"/>
</dbReference>
<dbReference type="PANTHER" id="PTHR38664:SF1">
    <property type="entry name" value="SLR0058 PROTEIN"/>
    <property type="match status" value="1"/>
</dbReference>
<dbReference type="RefSeq" id="WP_067666064.1">
    <property type="nucleotide sequence ID" value="NZ_FQXG01000016.1"/>
</dbReference>